<name>A0A2U1PJW1_ARTAN</name>
<protein>
    <submittedName>
        <fullName evidence="1">Uncharacterized protein</fullName>
    </submittedName>
</protein>
<dbReference type="Proteomes" id="UP000245207">
    <property type="component" value="Unassembled WGS sequence"/>
</dbReference>
<evidence type="ECO:0000313" key="1">
    <source>
        <dbReference type="EMBL" id="PWA86045.1"/>
    </source>
</evidence>
<keyword evidence="1" id="KW-0934">Plastid</keyword>
<proteinExistence type="predicted"/>
<accession>A0A2U1PJW1</accession>
<organism evidence="1 2">
    <name type="scientific">Artemisia annua</name>
    <name type="common">Sweet wormwood</name>
    <dbReference type="NCBI Taxonomy" id="35608"/>
    <lineage>
        <taxon>Eukaryota</taxon>
        <taxon>Viridiplantae</taxon>
        <taxon>Streptophyta</taxon>
        <taxon>Embryophyta</taxon>
        <taxon>Tracheophyta</taxon>
        <taxon>Spermatophyta</taxon>
        <taxon>Magnoliopsida</taxon>
        <taxon>eudicotyledons</taxon>
        <taxon>Gunneridae</taxon>
        <taxon>Pentapetalae</taxon>
        <taxon>asterids</taxon>
        <taxon>campanulids</taxon>
        <taxon>Asterales</taxon>
        <taxon>Asteraceae</taxon>
        <taxon>Asteroideae</taxon>
        <taxon>Anthemideae</taxon>
        <taxon>Artemisiinae</taxon>
        <taxon>Artemisia</taxon>
    </lineage>
</organism>
<reference evidence="1 2" key="1">
    <citation type="journal article" date="2018" name="Mol. Plant">
        <title>The genome of Artemisia annua provides insight into the evolution of Asteraceae family and artemisinin biosynthesis.</title>
        <authorList>
            <person name="Shen Q."/>
            <person name="Zhang L."/>
            <person name="Liao Z."/>
            <person name="Wang S."/>
            <person name="Yan T."/>
            <person name="Shi P."/>
            <person name="Liu M."/>
            <person name="Fu X."/>
            <person name="Pan Q."/>
            <person name="Wang Y."/>
            <person name="Lv Z."/>
            <person name="Lu X."/>
            <person name="Zhang F."/>
            <person name="Jiang W."/>
            <person name="Ma Y."/>
            <person name="Chen M."/>
            <person name="Hao X."/>
            <person name="Li L."/>
            <person name="Tang Y."/>
            <person name="Lv G."/>
            <person name="Zhou Y."/>
            <person name="Sun X."/>
            <person name="Brodelius P.E."/>
            <person name="Rose J.K.C."/>
            <person name="Tang K."/>
        </authorList>
    </citation>
    <scope>NUCLEOTIDE SEQUENCE [LARGE SCALE GENOMIC DNA]</scope>
    <source>
        <strain evidence="2">cv. Huhao1</strain>
        <tissue evidence="1">Leaf</tissue>
    </source>
</reference>
<dbReference type="AlphaFoldDB" id="A0A2U1PJW1"/>
<gene>
    <name evidence="1" type="ORF">CTI12_AA142300</name>
</gene>
<evidence type="ECO:0000313" key="2">
    <source>
        <dbReference type="Proteomes" id="UP000245207"/>
    </source>
</evidence>
<sequence length="180" mass="20448">MNDHPSSPNNVLDNVILLSSDTNSLNANNGSQEDVENIVVPQAPIKDNGIERGWFMNNDQHQQYPRTNLEKIMQDDVWCNLNHALATTSPFRGIGEEKIWEKIRKPLSPKLREGNHAVCCENTIDMLNAIKDNREENREMLKSLHEGVKMLQALASNMTCIVHNDTGDDTFDDNLEDHKN</sequence>
<keyword evidence="2" id="KW-1185">Reference proteome</keyword>
<geneLocation type="chloroplast" evidence="1"/>
<comment type="caution">
    <text evidence="1">The sequence shown here is derived from an EMBL/GenBank/DDBJ whole genome shotgun (WGS) entry which is preliminary data.</text>
</comment>
<dbReference type="EMBL" id="PKPP01001060">
    <property type="protein sequence ID" value="PWA86045.1"/>
    <property type="molecule type" value="Genomic_DNA"/>
</dbReference>
<keyword evidence="1" id="KW-0150">Chloroplast</keyword>